<dbReference type="STRING" id="1267423.SAMN05216290_2396"/>
<keyword evidence="3" id="KW-1185">Reference proteome</keyword>
<proteinExistence type="predicted"/>
<keyword evidence="1" id="KW-0472">Membrane</keyword>
<dbReference type="AlphaFoldDB" id="A0A1I0QJG2"/>
<name>A0A1I0QJG2_9BACT</name>
<dbReference type="GeneID" id="99987096"/>
<feature type="transmembrane region" description="Helical" evidence="1">
    <location>
        <begin position="22"/>
        <end position="42"/>
    </location>
</feature>
<evidence type="ECO:0000313" key="3">
    <source>
        <dbReference type="Proteomes" id="UP000199437"/>
    </source>
</evidence>
<organism evidence="2 3">
    <name type="scientific">Roseivirga pacifica</name>
    <dbReference type="NCBI Taxonomy" id="1267423"/>
    <lineage>
        <taxon>Bacteria</taxon>
        <taxon>Pseudomonadati</taxon>
        <taxon>Bacteroidota</taxon>
        <taxon>Cytophagia</taxon>
        <taxon>Cytophagales</taxon>
        <taxon>Roseivirgaceae</taxon>
        <taxon>Roseivirga</taxon>
    </lineage>
</organism>
<evidence type="ECO:0000256" key="1">
    <source>
        <dbReference type="SAM" id="Phobius"/>
    </source>
</evidence>
<keyword evidence="1" id="KW-1133">Transmembrane helix</keyword>
<dbReference type="Proteomes" id="UP000199437">
    <property type="component" value="Unassembled WGS sequence"/>
</dbReference>
<evidence type="ECO:0008006" key="4">
    <source>
        <dbReference type="Google" id="ProtNLM"/>
    </source>
</evidence>
<sequence length="93" mass="10673">MQNKQDYALLSLEQLKKAEKKIYRQAITAAVIIGFLFGIIIFGLLKNGFGFLYVFIPAILIVMVYKQSKTLHSKLADIREEMNYKQATNKSNQ</sequence>
<dbReference type="RefSeq" id="WP_090258815.1">
    <property type="nucleotide sequence ID" value="NZ_FOIR01000002.1"/>
</dbReference>
<keyword evidence="1" id="KW-0812">Transmembrane</keyword>
<accession>A0A1I0QJG2</accession>
<gene>
    <name evidence="2" type="ORF">SAMN05216290_2396</name>
</gene>
<dbReference type="EMBL" id="FOIR01000002">
    <property type="protein sequence ID" value="SEW27268.1"/>
    <property type="molecule type" value="Genomic_DNA"/>
</dbReference>
<protein>
    <recommendedName>
        <fullName evidence="4">FUSC family protein</fullName>
    </recommendedName>
</protein>
<feature type="transmembrane region" description="Helical" evidence="1">
    <location>
        <begin position="48"/>
        <end position="65"/>
    </location>
</feature>
<evidence type="ECO:0000313" key="2">
    <source>
        <dbReference type="EMBL" id="SEW27268.1"/>
    </source>
</evidence>
<reference evidence="3" key="1">
    <citation type="submission" date="2016-10" db="EMBL/GenBank/DDBJ databases">
        <authorList>
            <person name="Varghese N."/>
            <person name="Submissions S."/>
        </authorList>
    </citation>
    <scope>NUCLEOTIDE SEQUENCE [LARGE SCALE GENOMIC DNA]</scope>
    <source>
        <strain evidence="3">CGMCC 1.12402</strain>
    </source>
</reference>